<protein>
    <submittedName>
        <fullName evidence="1">Uncharacterized protein</fullName>
    </submittedName>
</protein>
<reference evidence="1 2" key="1">
    <citation type="journal article" date="2019" name="Commun. Biol.">
        <title>The bagworm genome reveals a unique fibroin gene that provides high tensile strength.</title>
        <authorList>
            <person name="Kono N."/>
            <person name="Nakamura H."/>
            <person name="Ohtoshi R."/>
            <person name="Tomita M."/>
            <person name="Numata K."/>
            <person name="Arakawa K."/>
        </authorList>
    </citation>
    <scope>NUCLEOTIDE SEQUENCE [LARGE SCALE GENOMIC DNA]</scope>
</reference>
<accession>A0A4C1Z8A2</accession>
<dbReference type="AlphaFoldDB" id="A0A4C1Z8A2"/>
<keyword evidence="2" id="KW-1185">Reference proteome</keyword>
<dbReference type="EMBL" id="BGZK01001626">
    <property type="protein sequence ID" value="GBP83552.1"/>
    <property type="molecule type" value="Genomic_DNA"/>
</dbReference>
<comment type="caution">
    <text evidence="1">The sequence shown here is derived from an EMBL/GenBank/DDBJ whole genome shotgun (WGS) entry which is preliminary data.</text>
</comment>
<evidence type="ECO:0000313" key="2">
    <source>
        <dbReference type="Proteomes" id="UP000299102"/>
    </source>
</evidence>
<proteinExistence type="predicted"/>
<evidence type="ECO:0000313" key="1">
    <source>
        <dbReference type="EMBL" id="GBP83552.1"/>
    </source>
</evidence>
<organism evidence="1 2">
    <name type="scientific">Eumeta variegata</name>
    <name type="common">Bagworm moth</name>
    <name type="synonym">Eumeta japonica</name>
    <dbReference type="NCBI Taxonomy" id="151549"/>
    <lineage>
        <taxon>Eukaryota</taxon>
        <taxon>Metazoa</taxon>
        <taxon>Ecdysozoa</taxon>
        <taxon>Arthropoda</taxon>
        <taxon>Hexapoda</taxon>
        <taxon>Insecta</taxon>
        <taxon>Pterygota</taxon>
        <taxon>Neoptera</taxon>
        <taxon>Endopterygota</taxon>
        <taxon>Lepidoptera</taxon>
        <taxon>Glossata</taxon>
        <taxon>Ditrysia</taxon>
        <taxon>Tineoidea</taxon>
        <taxon>Psychidae</taxon>
        <taxon>Oiketicinae</taxon>
        <taxon>Eumeta</taxon>
    </lineage>
</organism>
<dbReference type="Proteomes" id="UP000299102">
    <property type="component" value="Unassembled WGS sequence"/>
</dbReference>
<sequence>MSEAVFLIENGLKSKCDLKRLVQRMRRDDTTARAGAGAAVECVLRRAGGSPVRARGRAAGARRRCELIEFLRYQISIKNNVLSHTTFKNKQTHRVFEYVVGAGAATRHGARPPARRRMGGAGGRAATARAASYDLLL</sequence>
<gene>
    <name evidence="1" type="ORF">EVAR_65640_1</name>
</gene>
<name>A0A4C1Z8A2_EUMVA</name>